<dbReference type="EMBL" id="JBAFSM010000011">
    <property type="protein sequence ID" value="MEG3436924.1"/>
    <property type="molecule type" value="Genomic_DNA"/>
</dbReference>
<dbReference type="RefSeq" id="WP_332864392.1">
    <property type="nucleotide sequence ID" value="NZ_JBAFSM010000011.1"/>
</dbReference>
<dbReference type="GO" id="GO:0015035">
    <property type="term" value="F:protein-disulfide reductase activity"/>
    <property type="evidence" value="ECO:0007669"/>
    <property type="project" value="InterPro"/>
</dbReference>
<protein>
    <submittedName>
        <fullName evidence="1">DCC1-like thiol-disulfide oxidoreductase family protein</fullName>
    </submittedName>
</protein>
<sequence>MYHVIYDGNCNLCVTFTRLLEQFDRGEIFTYIPMQEVAILESFGITPKDCEMGMILIDGDNPARRWQGSDAAEEIIRLLPVGEMFVLAYRALPGAKWLGDRTYEQIRDNRYQWFGKRAETYRPAYPFGCSGQDSGVRG</sequence>
<dbReference type="PANTHER" id="PTHR33639:SF2">
    <property type="entry name" value="DUF393 DOMAIN-CONTAINING PROTEIN"/>
    <property type="match status" value="1"/>
</dbReference>
<dbReference type="Proteomes" id="UP001328733">
    <property type="component" value="Unassembled WGS sequence"/>
</dbReference>
<proteinExistence type="predicted"/>
<dbReference type="Pfam" id="PF04134">
    <property type="entry name" value="DCC1-like"/>
    <property type="match status" value="1"/>
</dbReference>
<gene>
    <name evidence="1" type="ORF">V0288_07310</name>
</gene>
<dbReference type="PANTHER" id="PTHR33639">
    <property type="entry name" value="THIOL-DISULFIDE OXIDOREDUCTASE DCC"/>
    <property type="match status" value="1"/>
</dbReference>
<evidence type="ECO:0000313" key="1">
    <source>
        <dbReference type="EMBL" id="MEG3436924.1"/>
    </source>
</evidence>
<dbReference type="InterPro" id="IPR007263">
    <property type="entry name" value="DCC1-like"/>
</dbReference>
<accession>A0AAW9QP69</accession>
<dbReference type="InterPro" id="IPR052927">
    <property type="entry name" value="DCC_oxidoreductase"/>
</dbReference>
<keyword evidence="2" id="KW-1185">Reference proteome</keyword>
<name>A0AAW9QP69_9CHRO</name>
<organism evidence="1 2">
    <name type="scientific">Pannus brasiliensis CCIBt3594</name>
    <dbReference type="NCBI Taxonomy" id="1427578"/>
    <lineage>
        <taxon>Bacteria</taxon>
        <taxon>Bacillati</taxon>
        <taxon>Cyanobacteriota</taxon>
        <taxon>Cyanophyceae</taxon>
        <taxon>Oscillatoriophycideae</taxon>
        <taxon>Chroococcales</taxon>
        <taxon>Microcystaceae</taxon>
        <taxon>Pannus</taxon>
    </lineage>
</organism>
<reference evidence="1 2" key="1">
    <citation type="submission" date="2024-01" db="EMBL/GenBank/DDBJ databases">
        <title>Genomic insights into the taxonomy and metabolism of the cyanobacterium Pannus brasiliensis CCIBt3594.</title>
        <authorList>
            <person name="Machado M."/>
            <person name="Botero N.B."/>
            <person name="Andreote A.P.D."/>
            <person name="Feitosa A.M.T."/>
            <person name="Popin R."/>
            <person name="Sivonen K."/>
            <person name="Fiore M.F."/>
        </authorList>
    </citation>
    <scope>NUCLEOTIDE SEQUENCE [LARGE SCALE GENOMIC DNA]</scope>
    <source>
        <strain evidence="1 2">CCIBt3594</strain>
    </source>
</reference>
<comment type="caution">
    <text evidence="1">The sequence shown here is derived from an EMBL/GenBank/DDBJ whole genome shotgun (WGS) entry which is preliminary data.</text>
</comment>
<dbReference type="AlphaFoldDB" id="A0AAW9QP69"/>
<evidence type="ECO:0000313" key="2">
    <source>
        <dbReference type="Proteomes" id="UP001328733"/>
    </source>
</evidence>